<evidence type="ECO:0000256" key="3">
    <source>
        <dbReference type="ARBA" id="ARBA00022475"/>
    </source>
</evidence>
<evidence type="ECO:0000256" key="5">
    <source>
        <dbReference type="ARBA" id="ARBA00022989"/>
    </source>
</evidence>
<comment type="subcellular location">
    <subcellularLocation>
        <location evidence="1 7">Cell membrane</location>
        <topology evidence="1 7">Multi-pass membrane protein</topology>
    </subcellularLocation>
</comment>
<protein>
    <submittedName>
        <fullName evidence="9">Carbohydrate ABC transporter permease</fullName>
    </submittedName>
</protein>
<feature type="transmembrane region" description="Helical" evidence="7">
    <location>
        <begin position="167"/>
        <end position="186"/>
    </location>
</feature>
<evidence type="ECO:0000256" key="4">
    <source>
        <dbReference type="ARBA" id="ARBA00022692"/>
    </source>
</evidence>
<sequence>MSSVARVRRALTSRAASAAAIVIAIAWTVPTAGLLVSSVRPEERIMTSGWWSVLADPTLTLRNYEEVLFARDGSGQLASYFVNSFAIAVPSMVFVVVLSALTAYALVWLRFPGRDWLFVGVFALQIVPLQMALVPLLRLLSEGATIGGVEVLPAWELRGAFQFTPVWLAHTIFGLPLGIFLMHNFVAQLPRSLIEAARADGAGHGMIFRGIVLPLIAPALVSLALLEFLWVWNDLLVALIFAGGSVEVAPLTVRLAEMAGTRGGEWQRLTAGAFVSMVVPLLVFLSLQRYFARGLLAGSVKG</sequence>
<dbReference type="OrthoDB" id="9794684at2"/>
<keyword evidence="3" id="KW-1003">Cell membrane</keyword>
<feature type="transmembrane region" description="Helical" evidence="7">
    <location>
        <begin position="116"/>
        <end position="137"/>
    </location>
</feature>
<feature type="transmembrane region" description="Helical" evidence="7">
    <location>
        <begin position="207"/>
        <end position="230"/>
    </location>
</feature>
<organism evidence="9 10">
    <name type="scientific">Halostreptopolyspora alba</name>
    <dbReference type="NCBI Taxonomy" id="2487137"/>
    <lineage>
        <taxon>Bacteria</taxon>
        <taxon>Bacillati</taxon>
        <taxon>Actinomycetota</taxon>
        <taxon>Actinomycetes</taxon>
        <taxon>Streptosporangiales</taxon>
        <taxon>Nocardiopsidaceae</taxon>
        <taxon>Halostreptopolyspora</taxon>
    </lineage>
</organism>
<dbReference type="Proteomes" id="UP000269198">
    <property type="component" value="Unassembled WGS sequence"/>
</dbReference>
<dbReference type="InterPro" id="IPR035906">
    <property type="entry name" value="MetI-like_sf"/>
</dbReference>
<keyword evidence="5 7" id="KW-1133">Transmembrane helix</keyword>
<dbReference type="EMBL" id="RJMB01000006">
    <property type="protein sequence ID" value="RNL85595.1"/>
    <property type="molecule type" value="Genomic_DNA"/>
</dbReference>
<dbReference type="GO" id="GO:0055085">
    <property type="term" value="P:transmembrane transport"/>
    <property type="evidence" value="ECO:0007669"/>
    <property type="project" value="InterPro"/>
</dbReference>
<dbReference type="GO" id="GO:0005886">
    <property type="term" value="C:plasma membrane"/>
    <property type="evidence" value="ECO:0007669"/>
    <property type="project" value="UniProtKB-SubCell"/>
</dbReference>
<dbReference type="PANTHER" id="PTHR43744:SF4">
    <property type="entry name" value="OSMOPROTECTIVE COMPOUNDS UPTAKE PERMEASE PROTEIN GGTD"/>
    <property type="match status" value="1"/>
</dbReference>
<dbReference type="RefSeq" id="WP_123200852.1">
    <property type="nucleotide sequence ID" value="NZ_RJMB01000006.1"/>
</dbReference>
<dbReference type="PANTHER" id="PTHR43744">
    <property type="entry name" value="ABC TRANSPORTER PERMEASE PROTEIN MG189-RELATED-RELATED"/>
    <property type="match status" value="1"/>
</dbReference>
<evidence type="ECO:0000256" key="7">
    <source>
        <dbReference type="RuleBase" id="RU363032"/>
    </source>
</evidence>
<dbReference type="AlphaFoldDB" id="A0A3N0ECQ5"/>
<feature type="transmembrane region" description="Helical" evidence="7">
    <location>
        <begin position="236"/>
        <end position="256"/>
    </location>
</feature>
<dbReference type="PROSITE" id="PS50928">
    <property type="entry name" value="ABC_TM1"/>
    <property type="match status" value="1"/>
</dbReference>
<keyword evidence="10" id="KW-1185">Reference proteome</keyword>
<dbReference type="Pfam" id="PF00528">
    <property type="entry name" value="BPD_transp_1"/>
    <property type="match status" value="1"/>
</dbReference>
<keyword evidence="6 7" id="KW-0472">Membrane</keyword>
<dbReference type="SUPFAM" id="SSF161098">
    <property type="entry name" value="MetI-like"/>
    <property type="match status" value="1"/>
</dbReference>
<keyword evidence="2 7" id="KW-0813">Transport</keyword>
<accession>A0A3N0ECQ5</accession>
<gene>
    <name evidence="9" type="ORF">EFW17_08560</name>
</gene>
<feature type="transmembrane region" description="Helical" evidence="7">
    <location>
        <begin position="85"/>
        <end position="109"/>
    </location>
</feature>
<feature type="transmembrane region" description="Helical" evidence="7">
    <location>
        <begin position="268"/>
        <end position="287"/>
    </location>
</feature>
<evidence type="ECO:0000313" key="9">
    <source>
        <dbReference type="EMBL" id="RNL85595.1"/>
    </source>
</evidence>
<name>A0A3N0ECQ5_9ACTN</name>
<dbReference type="Gene3D" id="1.10.3720.10">
    <property type="entry name" value="MetI-like"/>
    <property type="match status" value="1"/>
</dbReference>
<comment type="similarity">
    <text evidence="7">Belongs to the binding-protein-dependent transport system permease family.</text>
</comment>
<keyword evidence="4 7" id="KW-0812">Transmembrane</keyword>
<evidence type="ECO:0000259" key="8">
    <source>
        <dbReference type="PROSITE" id="PS50928"/>
    </source>
</evidence>
<proteinExistence type="inferred from homology"/>
<dbReference type="InterPro" id="IPR000515">
    <property type="entry name" value="MetI-like"/>
</dbReference>
<evidence type="ECO:0000256" key="6">
    <source>
        <dbReference type="ARBA" id="ARBA00023136"/>
    </source>
</evidence>
<reference evidence="9 10" key="1">
    <citation type="submission" date="2018-11" db="EMBL/GenBank/DDBJ databases">
        <title>The genome draft of YIM 96095.</title>
        <authorList>
            <person name="Tang S.-K."/>
            <person name="Chunyu W.-X."/>
            <person name="Feng Y.-Z."/>
        </authorList>
    </citation>
    <scope>NUCLEOTIDE SEQUENCE [LARGE SCALE GENOMIC DNA]</scope>
    <source>
        <strain evidence="9 10">YIM 96095</strain>
    </source>
</reference>
<dbReference type="CDD" id="cd06261">
    <property type="entry name" value="TM_PBP2"/>
    <property type="match status" value="1"/>
</dbReference>
<comment type="caution">
    <text evidence="9">The sequence shown here is derived from an EMBL/GenBank/DDBJ whole genome shotgun (WGS) entry which is preliminary data.</text>
</comment>
<evidence type="ECO:0000256" key="1">
    <source>
        <dbReference type="ARBA" id="ARBA00004651"/>
    </source>
</evidence>
<feature type="transmembrane region" description="Helical" evidence="7">
    <location>
        <begin position="15"/>
        <end position="36"/>
    </location>
</feature>
<evidence type="ECO:0000256" key="2">
    <source>
        <dbReference type="ARBA" id="ARBA00022448"/>
    </source>
</evidence>
<evidence type="ECO:0000313" key="10">
    <source>
        <dbReference type="Proteomes" id="UP000269198"/>
    </source>
</evidence>
<feature type="domain" description="ABC transmembrane type-1" evidence="8">
    <location>
        <begin position="81"/>
        <end position="287"/>
    </location>
</feature>